<dbReference type="Proteomes" id="UP000799750">
    <property type="component" value="Unassembled WGS sequence"/>
</dbReference>
<evidence type="ECO:0000313" key="2">
    <source>
        <dbReference type="Proteomes" id="UP000799750"/>
    </source>
</evidence>
<sequence>MSATQYSPFLALPVELRIQIYEELLDKNRPSHLYNYSAITSTNRQIRNESIELLLKQPRHFSSLPRLAECIAKAPPNLVHLVKDISIHLHNDSLSGFAGCLETYFSNPIKMQPNTAEWWEYQYATQVRAAPPCSYRALPSEHKLLYASVSQGLRLFTTRRNGPPKKGSIAETWSTLKTLRNLRILRINHGPSYPGSFTLRWDLELTLLHSMIAAACPGLQDLTYPSRPLPMDFLTSFPELRALQFEGFSSTPAAAALPILQGHKHLDSLALYGFPSLYGSHHSNRSGPDDGSSITPDVVKAMNPLRSFEIAHMSSDGNSPYLTSEMVVAMRAHCSTLRRLKVHSGVALETEVLMDLLIFIKASRLTELYLAIYLPEDMEDIDIEAHLPSTIKIWECHLRTSTMYIPKGSSNPAINGMTWK</sequence>
<gene>
    <name evidence="1" type="ORF">BU16DRAFT_317176</name>
</gene>
<dbReference type="OrthoDB" id="4413570at2759"/>
<dbReference type="AlphaFoldDB" id="A0A6A6QZV5"/>
<accession>A0A6A6QZV5</accession>
<dbReference type="SUPFAM" id="SSF52047">
    <property type="entry name" value="RNI-like"/>
    <property type="match status" value="1"/>
</dbReference>
<name>A0A6A6QZV5_9PEZI</name>
<protein>
    <submittedName>
        <fullName evidence="1">Uncharacterized protein</fullName>
    </submittedName>
</protein>
<dbReference type="Gene3D" id="3.80.10.10">
    <property type="entry name" value="Ribonuclease Inhibitor"/>
    <property type="match status" value="1"/>
</dbReference>
<dbReference type="InterPro" id="IPR032675">
    <property type="entry name" value="LRR_dom_sf"/>
</dbReference>
<reference evidence="1" key="1">
    <citation type="journal article" date="2020" name="Stud. Mycol.">
        <title>101 Dothideomycetes genomes: a test case for predicting lifestyles and emergence of pathogens.</title>
        <authorList>
            <person name="Haridas S."/>
            <person name="Albert R."/>
            <person name="Binder M."/>
            <person name="Bloem J."/>
            <person name="Labutti K."/>
            <person name="Salamov A."/>
            <person name="Andreopoulos B."/>
            <person name="Baker S."/>
            <person name="Barry K."/>
            <person name="Bills G."/>
            <person name="Bluhm B."/>
            <person name="Cannon C."/>
            <person name="Castanera R."/>
            <person name="Culley D."/>
            <person name="Daum C."/>
            <person name="Ezra D."/>
            <person name="Gonzalez J."/>
            <person name="Henrissat B."/>
            <person name="Kuo A."/>
            <person name="Liang C."/>
            <person name="Lipzen A."/>
            <person name="Lutzoni F."/>
            <person name="Magnuson J."/>
            <person name="Mondo S."/>
            <person name="Nolan M."/>
            <person name="Ohm R."/>
            <person name="Pangilinan J."/>
            <person name="Park H.-J."/>
            <person name="Ramirez L."/>
            <person name="Alfaro M."/>
            <person name="Sun H."/>
            <person name="Tritt A."/>
            <person name="Yoshinaga Y."/>
            <person name="Zwiers L.-H."/>
            <person name="Turgeon B."/>
            <person name="Goodwin S."/>
            <person name="Spatafora J."/>
            <person name="Crous P."/>
            <person name="Grigoriev I."/>
        </authorList>
    </citation>
    <scope>NUCLEOTIDE SEQUENCE</scope>
    <source>
        <strain evidence="1">CBS 269.34</strain>
    </source>
</reference>
<proteinExistence type="predicted"/>
<organism evidence="1 2">
    <name type="scientific">Lophium mytilinum</name>
    <dbReference type="NCBI Taxonomy" id="390894"/>
    <lineage>
        <taxon>Eukaryota</taxon>
        <taxon>Fungi</taxon>
        <taxon>Dikarya</taxon>
        <taxon>Ascomycota</taxon>
        <taxon>Pezizomycotina</taxon>
        <taxon>Dothideomycetes</taxon>
        <taxon>Pleosporomycetidae</taxon>
        <taxon>Mytilinidiales</taxon>
        <taxon>Mytilinidiaceae</taxon>
        <taxon>Lophium</taxon>
    </lineage>
</organism>
<keyword evidence="2" id="KW-1185">Reference proteome</keyword>
<evidence type="ECO:0000313" key="1">
    <source>
        <dbReference type="EMBL" id="KAF2497534.1"/>
    </source>
</evidence>
<dbReference type="EMBL" id="MU004186">
    <property type="protein sequence ID" value="KAF2497534.1"/>
    <property type="molecule type" value="Genomic_DNA"/>
</dbReference>